<evidence type="ECO:0000256" key="1">
    <source>
        <dbReference type="SAM" id="SignalP"/>
    </source>
</evidence>
<proteinExistence type="evidence at transcript level"/>
<reference evidence="2" key="1">
    <citation type="journal article" date="2019" name="Sci. Rep.">
        <title>Luciferase gene of a Caribbean fireworm (Syllidae) from Puerto Rico.</title>
        <authorList>
            <person name="Mitani Y."/>
            <person name="Yasuno R."/>
            <person name="Futahashi R."/>
            <person name="Oakley T.H."/>
            <person name="Ohmiya Y."/>
        </authorList>
    </citation>
    <scope>NUCLEOTIDE SEQUENCE</scope>
</reference>
<dbReference type="AlphaFoldDB" id="A0A5A4PWC1"/>
<sequence>MKTTLLLCFICSLVGVGFSLRATILRCLKIVPSWSEIDCSPYQEQIFAELDEVYAGNYLEKYEEWLDNPIPPEWTYEELADYCVYRECRSNQAMVDYMNIYGYVPYCMEQSVEEWLNDRFYARCTVRVNRTLELRPVDYATYYCYKVYRTQDPDIPCPTFPEIQDPNRPTVQQRLKDKEVIADNHIPGSDQWWVAQMRDISLNSNGAFHYGWIINTNTLKNQVALWSPYQGPTIPVSRDIAKIIPAVNNKGGNIMLGDIRKFACAQDGSADGLICPEYGDVLAFDPLETIIMVPTDSLIVMGMTQSEAGIPDLKSALYQQAAVLKDLGY</sequence>
<protein>
    <submittedName>
        <fullName evidence="2">Luciferase 2</fullName>
    </submittedName>
</protein>
<feature type="signal peptide" evidence="1">
    <location>
        <begin position="1"/>
        <end position="19"/>
    </location>
</feature>
<dbReference type="EMBL" id="LC424929">
    <property type="protein sequence ID" value="BBG43630.1"/>
    <property type="molecule type" value="mRNA"/>
</dbReference>
<name>A0A5A4PWC1_9ANNE</name>
<feature type="chain" id="PRO_5022773819" evidence="1">
    <location>
        <begin position="20"/>
        <end position="329"/>
    </location>
</feature>
<organism evidence="2">
    <name type="scientific">Odontosyllis octodentata</name>
    <dbReference type="NCBI Taxonomy" id="2336528"/>
    <lineage>
        <taxon>Eukaryota</taxon>
        <taxon>Metazoa</taxon>
        <taxon>Spiralia</taxon>
        <taxon>Lophotrochozoa</taxon>
        <taxon>Annelida</taxon>
        <taxon>Polychaeta</taxon>
        <taxon>Errantia</taxon>
        <taxon>Phyllodocida</taxon>
        <taxon>Syllidae</taxon>
        <taxon>Odontosyllis</taxon>
    </lineage>
</organism>
<accession>A0A5A4PWC1</accession>
<keyword evidence="1" id="KW-0732">Signal</keyword>
<gene>
    <name evidence="2" type="primary">Luc2</name>
</gene>
<evidence type="ECO:0000313" key="2">
    <source>
        <dbReference type="EMBL" id="BBG43630.1"/>
    </source>
</evidence>